<sequence>MNKLSDCAEYVNNEGNYYVRIISERQEYEEVSEIAIQTPSNNGEEPFTDIFGLISIFTKFREIDNTCRFNIDSEIYFRENIERPLIFTNCVFNSPLFLNEIEFIKEVSFINVLFKKEVNFKKSKFNSALEIKNCKFINPLILYKVQFLQTFNFDNIILEEKASFKEAELNSIYFNELYFKNRVVFSYASFNDIENFNNVSFAGKAEFYQVKFNKVSKLSNVQFHKLVDFNNSEFNSDILFHRIDFLDRSYFSGSSFNKQVSFLHCRVNSDTVLDFESVAFKNSLDISRANFACITNFWNIKLEEKNVIPSNFNLYSNDDIIEDVQLQPNNNIRKETLQKIRESYRIIKNSLRESGNEINALKFKGYEMAVYEKELEKGEKGKTILFFSKWSNNHGLSWGRGVLFTLFFTTITLYLFMLFSNKMIIWDWSKEAREQTLGAFVQFLNITNWNFNPWGIDLKSDYPIGYMILFVGRIFIGYGYYQTVSAFRRFGKN</sequence>
<dbReference type="EMBL" id="JAPDPJ010000026">
    <property type="protein sequence ID" value="MCW3787232.1"/>
    <property type="molecule type" value="Genomic_DNA"/>
</dbReference>
<keyword evidence="1" id="KW-1133">Transmembrane helix</keyword>
<dbReference type="RefSeq" id="WP_301190797.1">
    <property type="nucleotide sequence ID" value="NZ_JAPDPJ010000026.1"/>
</dbReference>
<evidence type="ECO:0000256" key="1">
    <source>
        <dbReference type="SAM" id="Phobius"/>
    </source>
</evidence>
<dbReference type="AlphaFoldDB" id="A0AAE3SFL8"/>
<evidence type="ECO:0000313" key="3">
    <source>
        <dbReference type="Proteomes" id="UP001209229"/>
    </source>
</evidence>
<proteinExistence type="predicted"/>
<gene>
    <name evidence="2" type="ORF">OM075_12185</name>
</gene>
<accession>A0AAE3SFL8</accession>
<dbReference type="Proteomes" id="UP001209229">
    <property type="component" value="Unassembled WGS sequence"/>
</dbReference>
<keyword evidence="1" id="KW-0472">Membrane</keyword>
<keyword evidence="3" id="KW-1185">Reference proteome</keyword>
<reference evidence="2" key="1">
    <citation type="submission" date="2022-10" db="EMBL/GenBank/DDBJ databases">
        <authorList>
            <person name="Yu W.X."/>
        </authorList>
    </citation>
    <scope>NUCLEOTIDE SEQUENCE</scope>
    <source>
        <strain evidence="2">AAT</strain>
    </source>
</reference>
<feature type="transmembrane region" description="Helical" evidence="1">
    <location>
        <begin position="398"/>
        <end position="416"/>
    </location>
</feature>
<name>A0AAE3SFL8_9BACT</name>
<feature type="transmembrane region" description="Helical" evidence="1">
    <location>
        <begin position="462"/>
        <end position="481"/>
    </location>
</feature>
<protein>
    <submittedName>
        <fullName evidence="2">Pentapeptide repeat-containing protein</fullName>
    </submittedName>
</protein>
<keyword evidence="1" id="KW-0812">Transmembrane</keyword>
<comment type="caution">
    <text evidence="2">The sequence shown here is derived from an EMBL/GenBank/DDBJ whole genome shotgun (WGS) entry which is preliminary data.</text>
</comment>
<evidence type="ECO:0000313" key="2">
    <source>
        <dbReference type="EMBL" id="MCW3787232.1"/>
    </source>
</evidence>
<organism evidence="2 3">
    <name type="scientific">Plebeiibacterium sediminum</name>
    <dbReference type="NCBI Taxonomy" id="2992112"/>
    <lineage>
        <taxon>Bacteria</taxon>
        <taxon>Pseudomonadati</taxon>
        <taxon>Bacteroidota</taxon>
        <taxon>Bacteroidia</taxon>
        <taxon>Marinilabiliales</taxon>
        <taxon>Marinilabiliaceae</taxon>
        <taxon>Plebeiibacterium</taxon>
    </lineage>
</organism>